<evidence type="ECO:0000313" key="2">
    <source>
        <dbReference type="Proteomes" id="UP000828048"/>
    </source>
</evidence>
<proteinExistence type="predicted"/>
<organism evidence="1 2">
    <name type="scientific">Vaccinium darrowii</name>
    <dbReference type="NCBI Taxonomy" id="229202"/>
    <lineage>
        <taxon>Eukaryota</taxon>
        <taxon>Viridiplantae</taxon>
        <taxon>Streptophyta</taxon>
        <taxon>Embryophyta</taxon>
        <taxon>Tracheophyta</taxon>
        <taxon>Spermatophyta</taxon>
        <taxon>Magnoliopsida</taxon>
        <taxon>eudicotyledons</taxon>
        <taxon>Gunneridae</taxon>
        <taxon>Pentapetalae</taxon>
        <taxon>asterids</taxon>
        <taxon>Ericales</taxon>
        <taxon>Ericaceae</taxon>
        <taxon>Vaccinioideae</taxon>
        <taxon>Vaccinieae</taxon>
        <taxon>Vaccinium</taxon>
    </lineage>
</organism>
<name>A0ACB7XY49_9ERIC</name>
<protein>
    <submittedName>
        <fullName evidence="1">Uncharacterized protein</fullName>
    </submittedName>
</protein>
<keyword evidence="2" id="KW-1185">Reference proteome</keyword>
<dbReference type="EMBL" id="CM037155">
    <property type="protein sequence ID" value="KAH7845645.1"/>
    <property type="molecule type" value="Genomic_DNA"/>
</dbReference>
<evidence type="ECO:0000313" key="1">
    <source>
        <dbReference type="EMBL" id="KAH7845645.1"/>
    </source>
</evidence>
<sequence length="92" mass="10453">MRLINDQILSLVFTDLMWALALPKGADREHKYCNSLICGTHDGKIRRLPKCLIRGWGGDPPIDRQKALAEMLEARAWVPWCRDEPHTGSSLV</sequence>
<accession>A0ACB7XY49</accession>
<gene>
    <name evidence="1" type="ORF">Vadar_004335</name>
</gene>
<dbReference type="Proteomes" id="UP000828048">
    <property type="component" value="Chromosome 5"/>
</dbReference>
<comment type="caution">
    <text evidence="1">The sequence shown here is derived from an EMBL/GenBank/DDBJ whole genome shotgun (WGS) entry which is preliminary data.</text>
</comment>
<reference evidence="1 2" key="1">
    <citation type="journal article" date="2021" name="Hortic Res">
        <title>High-quality reference genome and annotation aids understanding of berry development for evergreen blueberry (Vaccinium darrowii).</title>
        <authorList>
            <person name="Yu J."/>
            <person name="Hulse-Kemp A.M."/>
            <person name="Babiker E."/>
            <person name="Staton M."/>
        </authorList>
    </citation>
    <scope>NUCLEOTIDE SEQUENCE [LARGE SCALE GENOMIC DNA]</scope>
    <source>
        <strain evidence="2">cv. NJ 8807/NJ 8810</strain>
        <tissue evidence="1">Young leaf</tissue>
    </source>
</reference>